<dbReference type="Pfam" id="PF01212">
    <property type="entry name" value="Beta_elim_lyase"/>
    <property type="match status" value="1"/>
</dbReference>
<dbReference type="EMBL" id="MCFC01000028">
    <property type="protein sequence ID" value="ORY29004.1"/>
    <property type="molecule type" value="Genomic_DNA"/>
</dbReference>
<dbReference type="PANTHER" id="PTHR48097">
    <property type="entry name" value="L-THREONINE ALDOLASE-RELATED"/>
    <property type="match status" value="1"/>
</dbReference>
<comment type="cofactor">
    <cofactor evidence="1">
        <name>pyridoxal 5'-phosphate</name>
        <dbReference type="ChEBI" id="CHEBI:597326"/>
    </cofactor>
</comment>
<reference evidence="6 7" key="1">
    <citation type="submission" date="2016-07" db="EMBL/GenBank/DDBJ databases">
        <title>Pervasive Adenine N6-methylation of Active Genes in Fungi.</title>
        <authorList>
            <consortium name="DOE Joint Genome Institute"/>
            <person name="Mondo S.J."/>
            <person name="Dannebaum R.O."/>
            <person name="Kuo R.C."/>
            <person name="Labutti K."/>
            <person name="Haridas S."/>
            <person name="Kuo A."/>
            <person name="Salamov A."/>
            <person name="Ahrendt S.R."/>
            <person name="Lipzen A."/>
            <person name="Sullivan W."/>
            <person name="Andreopoulos W.B."/>
            <person name="Clum A."/>
            <person name="Lindquist E."/>
            <person name="Daum C."/>
            <person name="Ramamoorthy G.K."/>
            <person name="Gryganskyi A."/>
            <person name="Culley D."/>
            <person name="Magnuson J.K."/>
            <person name="James T.Y."/>
            <person name="O'Malley M.A."/>
            <person name="Stajich J.E."/>
            <person name="Spatafora J.W."/>
            <person name="Visel A."/>
            <person name="Grigoriev I.V."/>
        </authorList>
    </citation>
    <scope>NUCLEOTIDE SEQUENCE [LARGE SCALE GENOMIC DNA]</scope>
    <source>
        <strain evidence="6 7">68-887.2</strain>
    </source>
</reference>
<evidence type="ECO:0000313" key="7">
    <source>
        <dbReference type="Proteomes" id="UP000193986"/>
    </source>
</evidence>
<dbReference type="NCBIfam" id="NF041359">
    <property type="entry name" value="GntG_guanitoxin"/>
    <property type="match status" value="1"/>
</dbReference>
<dbReference type="FunCoup" id="A0A1Y2B2P3">
    <property type="interactions" value="316"/>
</dbReference>
<keyword evidence="6" id="KW-0808">Transferase</keyword>
<evidence type="ECO:0000256" key="2">
    <source>
        <dbReference type="ARBA" id="ARBA00006966"/>
    </source>
</evidence>
<dbReference type="GO" id="GO:0008732">
    <property type="term" value="F:L-allo-threonine aldolase activity"/>
    <property type="evidence" value="ECO:0007669"/>
    <property type="project" value="TreeGrafter"/>
</dbReference>
<dbReference type="STRING" id="71784.A0A1Y2B2P3"/>
<feature type="domain" description="Aromatic amino acid beta-eliminating lyase/threonine aldolase" evidence="5">
    <location>
        <begin position="81"/>
        <end position="376"/>
    </location>
</feature>
<accession>A0A1Y2B2P3</accession>
<dbReference type="AlphaFoldDB" id="A0A1Y2B2P3"/>
<name>A0A1Y2B2P3_9TREE</name>
<dbReference type="Gene3D" id="3.90.1150.10">
    <property type="entry name" value="Aspartate Aminotransferase, domain 1"/>
    <property type="match status" value="1"/>
</dbReference>
<dbReference type="InterPro" id="IPR001597">
    <property type="entry name" value="ArAA_b-elim_lyase/Thr_aldolase"/>
</dbReference>
<dbReference type="InParanoid" id="A0A1Y2B2P3"/>
<dbReference type="GO" id="GO:0016740">
    <property type="term" value="F:transferase activity"/>
    <property type="evidence" value="ECO:0007669"/>
    <property type="project" value="UniProtKB-KW"/>
</dbReference>
<sequence>MHCSSTISILRSSTTTTLKTRFTAFPYISTRSHQRYIHSCRRFATIPTNTNTMPVPQPKADITAEVSGQENADRLFSISRDFRSDTITIPTDGQLLAALRASRGDDVYKEDATTTELEARVARLTGKEAAMFAVSGTMTNQLAIRTHMKQPPHSVITDYRAHVHKMEAGGIAMFSQATTHQLVPKNGRHLTVEDIEPALQLGDNIHIAPTRLISLENTLSGTILPQSDILEIAALAKKHDILLHLDGARIWNVAAVDIEQKRLDPHNEQDLQTVLTDLLAPFDTASLCLSKGLGAPIGSMLVGTKAFIDRARWFRKAFGGGIRQSGSITAMADYALTHHFPRLAGTHALAKRLAKGLEDAGCTILADVDTNMVFFDPTSAGLSMDSVVSALGSLQPVPITFMRERLVVHHQTSQHAVDEFVDTVQQLAQKANQGKTLKEKQQGESDVAEADLRKKAVLGY</sequence>
<dbReference type="Proteomes" id="UP000193986">
    <property type="component" value="Unassembled WGS sequence"/>
</dbReference>
<dbReference type="InterPro" id="IPR015421">
    <property type="entry name" value="PyrdxlP-dep_Trfase_major"/>
</dbReference>
<evidence type="ECO:0000313" key="6">
    <source>
        <dbReference type="EMBL" id="ORY29004.1"/>
    </source>
</evidence>
<dbReference type="GO" id="GO:0006545">
    <property type="term" value="P:glycine biosynthetic process"/>
    <property type="evidence" value="ECO:0007669"/>
    <property type="project" value="TreeGrafter"/>
</dbReference>
<gene>
    <name evidence="6" type="ORF">BCR39DRAFT_533527</name>
</gene>
<dbReference type="FunFam" id="3.40.640.10:FF:000030">
    <property type="entry name" value="Low-specificity L-threonine aldolase"/>
    <property type="match status" value="1"/>
</dbReference>
<comment type="caution">
    <text evidence="6">The sequence shown here is derived from an EMBL/GenBank/DDBJ whole genome shotgun (WGS) entry which is preliminary data.</text>
</comment>
<comment type="similarity">
    <text evidence="2">Belongs to the threonine aldolase family.</text>
</comment>
<evidence type="ECO:0000256" key="4">
    <source>
        <dbReference type="ARBA" id="ARBA00023239"/>
    </source>
</evidence>
<dbReference type="PANTHER" id="PTHR48097:SF9">
    <property type="entry name" value="L-THREONINE ALDOLASE"/>
    <property type="match status" value="1"/>
</dbReference>
<dbReference type="GO" id="GO:0005829">
    <property type="term" value="C:cytosol"/>
    <property type="evidence" value="ECO:0007669"/>
    <property type="project" value="TreeGrafter"/>
</dbReference>
<dbReference type="InterPro" id="IPR015424">
    <property type="entry name" value="PyrdxlP-dep_Trfase"/>
</dbReference>
<dbReference type="InterPro" id="IPR023603">
    <property type="entry name" value="Low_specificity_L-TA-like"/>
</dbReference>
<keyword evidence="3" id="KW-0663">Pyridoxal phosphate</keyword>
<evidence type="ECO:0000259" key="5">
    <source>
        <dbReference type="Pfam" id="PF01212"/>
    </source>
</evidence>
<proteinExistence type="inferred from homology"/>
<dbReference type="SUPFAM" id="SSF53383">
    <property type="entry name" value="PLP-dependent transferases"/>
    <property type="match status" value="1"/>
</dbReference>
<dbReference type="Gene3D" id="3.40.640.10">
    <property type="entry name" value="Type I PLP-dependent aspartate aminotransferase-like (Major domain)"/>
    <property type="match status" value="1"/>
</dbReference>
<organism evidence="6 7">
    <name type="scientific">Naematelia encephala</name>
    <dbReference type="NCBI Taxonomy" id="71784"/>
    <lineage>
        <taxon>Eukaryota</taxon>
        <taxon>Fungi</taxon>
        <taxon>Dikarya</taxon>
        <taxon>Basidiomycota</taxon>
        <taxon>Agaricomycotina</taxon>
        <taxon>Tremellomycetes</taxon>
        <taxon>Tremellales</taxon>
        <taxon>Naemateliaceae</taxon>
        <taxon>Naematelia</taxon>
    </lineage>
</organism>
<protein>
    <submittedName>
        <fullName evidence="6">Pyridoxal phosphate-dependent transferase</fullName>
    </submittedName>
</protein>
<keyword evidence="7" id="KW-1185">Reference proteome</keyword>
<evidence type="ECO:0000256" key="3">
    <source>
        <dbReference type="ARBA" id="ARBA00022898"/>
    </source>
</evidence>
<evidence type="ECO:0000256" key="1">
    <source>
        <dbReference type="ARBA" id="ARBA00001933"/>
    </source>
</evidence>
<dbReference type="GO" id="GO:0006567">
    <property type="term" value="P:L-threonine catabolic process"/>
    <property type="evidence" value="ECO:0007669"/>
    <property type="project" value="TreeGrafter"/>
</dbReference>
<keyword evidence="4" id="KW-0456">Lyase</keyword>
<dbReference type="InterPro" id="IPR015422">
    <property type="entry name" value="PyrdxlP-dep_Trfase_small"/>
</dbReference>
<dbReference type="OrthoDB" id="10261951at2759"/>